<feature type="transmembrane region" description="Helical" evidence="1">
    <location>
        <begin position="73"/>
        <end position="91"/>
    </location>
</feature>
<keyword evidence="3" id="KW-1185">Reference proteome</keyword>
<reference evidence="2" key="1">
    <citation type="submission" date="2020-10" db="EMBL/GenBank/DDBJ databases">
        <authorList>
            <person name="Kikuchi T."/>
        </authorList>
    </citation>
    <scope>NUCLEOTIDE SEQUENCE</scope>
    <source>
        <strain evidence="2">NKZ352</strain>
    </source>
</reference>
<name>A0A8S1H1U1_9PELO</name>
<feature type="transmembrane region" description="Helical" evidence="1">
    <location>
        <begin position="241"/>
        <end position="260"/>
    </location>
</feature>
<accession>A0A8S1H1U1</accession>
<dbReference type="EMBL" id="CAJGYM010000010">
    <property type="protein sequence ID" value="CAD6189124.1"/>
    <property type="molecule type" value="Genomic_DNA"/>
</dbReference>
<keyword evidence="1" id="KW-0812">Transmembrane</keyword>
<protein>
    <submittedName>
        <fullName evidence="2">Uncharacterized protein</fullName>
    </submittedName>
</protein>
<feature type="transmembrane region" description="Helical" evidence="1">
    <location>
        <begin position="142"/>
        <end position="162"/>
    </location>
</feature>
<dbReference type="OrthoDB" id="10006207at2759"/>
<evidence type="ECO:0000313" key="3">
    <source>
        <dbReference type="Proteomes" id="UP000835052"/>
    </source>
</evidence>
<keyword evidence="1" id="KW-0472">Membrane</keyword>
<evidence type="ECO:0000313" key="2">
    <source>
        <dbReference type="EMBL" id="CAD6189124.1"/>
    </source>
</evidence>
<gene>
    <name evidence="2" type="ORF">CAUJ_LOCUS5043</name>
</gene>
<evidence type="ECO:0000256" key="1">
    <source>
        <dbReference type="SAM" id="Phobius"/>
    </source>
</evidence>
<proteinExistence type="predicted"/>
<feature type="transmembrane region" description="Helical" evidence="1">
    <location>
        <begin position="185"/>
        <end position="203"/>
    </location>
</feature>
<sequence length="270" mass="30490">MGVVSTVLTLDAAFAFVTGTLLYFAPHFFSDILFQRKSDGVHWHLVRCIGGQILASSFVSYRFRNSSGSSHTVCHIIRVIPSILLLVLLYQCQSMTPDLIPLLALKGLKSLMFFTVALHFFWLLVGKWQVGNQLCKSDTLGNFLYQLDAVASVCIGAAWMTFPKWLLHRQVLVDLDESHELCGRVMGALFISSYVVSTHALYWESQRDRNVAIDGRVLCCLSILAAQLWSQTYESWSGNHWIGITLFSTWTVISLIYRTYIGVKGKSHRE</sequence>
<organism evidence="2 3">
    <name type="scientific">Caenorhabditis auriculariae</name>
    <dbReference type="NCBI Taxonomy" id="2777116"/>
    <lineage>
        <taxon>Eukaryota</taxon>
        <taxon>Metazoa</taxon>
        <taxon>Ecdysozoa</taxon>
        <taxon>Nematoda</taxon>
        <taxon>Chromadorea</taxon>
        <taxon>Rhabditida</taxon>
        <taxon>Rhabditina</taxon>
        <taxon>Rhabditomorpha</taxon>
        <taxon>Rhabditoidea</taxon>
        <taxon>Rhabditidae</taxon>
        <taxon>Peloderinae</taxon>
        <taxon>Caenorhabditis</taxon>
    </lineage>
</organism>
<dbReference type="Proteomes" id="UP000835052">
    <property type="component" value="Unassembled WGS sequence"/>
</dbReference>
<feature type="transmembrane region" description="Helical" evidence="1">
    <location>
        <begin position="7"/>
        <end position="29"/>
    </location>
</feature>
<keyword evidence="1" id="KW-1133">Transmembrane helix</keyword>
<dbReference type="AlphaFoldDB" id="A0A8S1H1U1"/>
<feature type="transmembrane region" description="Helical" evidence="1">
    <location>
        <begin position="111"/>
        <end position="130"/>
    </location>
</feature>
<comment type="caution">
    <text evidence="2">The sequence shown here is derived from an EMBL/GenBank/DDBJ whole genome shotgun (WGS) entry which is preliminary data.</text>
</comment>